<dbReference type="AlphaFoldDB" id="A0A3Q8HGI0"/>
<dbReference type="EMBL" id="MG601592">
    <property type="protein sequence ID" value="AYA49917.1"/>
    <property type="molecule type" value="mRNA"/>
</dbReference>
<organism evidence="2">
    <name type="scientific">Leptinotarsa decemlineata</name>
    <name type="common">Colorado potato beetle</name>
    <name type="synonym">Doryphora decemlineata</name>
    <dbReference type="NCBI Taxonomy" id="7539"/>
    <lineage>
        <taxon>Eukaryota</taxon>
        <taxon>Metazoa</taxon>
        <taxon>Ecdysozoa</taxon>
        <taxon>Arthropoda</taxon>
        <taxon>Hexapoda</taxon>
        <taxon>Insecta</taxon>
        <taxon>Pterygota</taxon>
        <taxon>Neoptera</taxon>
        <taxon>Endopterygota</taxon>
        <taxon>Coleoptera</taxon>
        <taxon>Polyphaga</taxon>
        <taxon>Cucujiformia</taxon>
        <taxon>Chrysomeloidea</taxon>
        <taxon>Chrysomelidae</taxon>
        <taxon>Chrysomelinae</taxon>
        <taxon>Doryphorini</taxon>
        <taxon>Leptinotarsa</taxon>
    </lineage>
</organism>
<reference evidence="2" key="1">
    <citation type="submission" date="2017-11" db="EMBL/GenBank/DDBJ databases">
        <authorList>
            <person name="Wang Y.-W."/>
            <person name="Wan P.-J."/>
            <person name="Li G.-Q."/>
        </authorList>
    </citation>
    <scope>NUCLEOTIDE SEQUENCE</scope>
</reference>
<protein>
    <submittedName>
        <fullName evidence="2">Cuticular protein 99</fullName>
    </submittedName>
</protein>
<name>A0A3Q8HGI0_LEPDE</name>
<keyword evidence="1" id="KW-0472">Membrane</keyword>
<sequence length="157" mass="16787">MVELSSQEIDDILQILFGIEHTCAVIFMLTIMIHYFAHNKLWRNMTALAHAGGLLLGGYGGGLGLSSGLGLGGGLSLQGGHGIAIAKQAVVDVWAPPKYEYKYGVDDAHTGDLKQKQESRIGDLTKSEYGLAEKDRQIQVSRVIAGAVPLVGKGYGY</sequence>
<keyword evidence="1" id="KW-1133">Transmembrane helix</keyword>
<accession>A0A3Q8HGI0</accession>
<keyword evidence="1" id="KW-0812">Transmembrane</keyword>
<dbReference type="OrthoDB" id="6756426at2759"/>
<evidence type="ECO:0000256" key="1">
    <source>
        <dbReference type="SAM" id="Phobius"/>
    </source>
</evidence>
<feature type="transmembrane region" description="Helical" evidence="1">
    <location>
        <begin position="12"/>
        <end position="37"/>
    </location>
</feature>
<proteinExistence type="evidence at transcript level"/>
<evidence type="ECO:0000313" key="2">
    <source>
        <dbReference type="EMBL" id="AYA49917.1"/>
    </source>
</evidence>